<accession>A0A6H1U8R9</accession>
<dbReference type="AlphaFoldDB" id="A0A6H1U8R9"/>
<evidence type="ECO:0000256" key="1">
    <source>
        <dbReference type="SAM" id="MobiDB-lite"/>
    </source>
</evidence>
<keyword evidence="2" id="KW-0732">Signal</keyword>
<protein>
    <recommendedName>
        <fullName evidence="5">Secreted protein</fullName>
    </recommendedName>
</protein>
<organism evidence="3 4">
    <name type="scientific">Ferrimonas lipolytica</name>
    <dbReference type="NCBI Taxonomy" id="2724191"/>
    <lineage>
        <taxon>Bacteria</taxon>
        <taxon>Pseudomonadati</taxon>
        <taxon>Pseudomonadota</taxon>
        <taxon>Gammaproteobacteria</taxon>
        <taxon>Alteromonadales</taxon>
        <taxon>Ferrimonadaceae</taxon>
        <taxon>Ferrimonas</taxon>
    </lineage>
</organism>
<proteinExistence type="predicted"/>
<dbReference type="EMBL" id="CP051180">
    <property type="protein sequence ID" value="QIZ75441.1"/>
    <property type="molecule type" value="Genomic_DNA"/>
</dbReference>
<feature type="signal peptide" evidence="2">
    <location>
        <begin position="1"/>
        <end position="20"/>
    </location>
</feature>
<feature type="chain" id="PRO_5026334310" description="Secreted protein" evidence="2">
    <location>
        <begin position="21"/>
        <end position="97"/>
    </location>
</feature>
<name>A0A6H1U8R9_9GAMM</name>
<dbReference type="KEGG" id="fes:HER31_00075"/>
<gene>
    <name evidence="3" type="ORF">HER31_00075</name>
</gene>
<evidence type="ECO:0000256" key="2">
    <source>
        <dbReference type="SAM" id="SignalP"/>
    </source>
</evidence>
<keyword evidence="4" id="KW-1185">Reference proteome</keyword>
<evidence type="ECO:0008006" key="5">
    <source>
        <dbReference type="Google" id="ProtNLM"/>
    </source>
</evidence>
<reference evidence="3 4" key="1">
    <citation type="submission" date="2020-04" db="EMBL/GenBank/DDBJ databases">
        <title>Ferrimonas sp. S7 isolated from sea water.</title>
        <authorList>
            <person name="Bae S.S."/>
            <person name="Baek K."/>
        </authorList>
    </citation>
    <scope>NUCLEOTIDE SEQUENCE [LARGE SCALE GENOMIC DNA]</scope>
    <source>
        <strain evidence="3 4">S7</strain>
    </source>
</reference>
<dbReference type="RefSeq" id="WP_168658703.1">
    <property type="nucleotide sequence ID" value="NZ_CP051180.1"/>
</dbReference>
<feature type="region of interest" description="Disordered" evidence="1">
    <location>
        <begin position="72"/>
        <end position="97"/>
    </location>
</feature>
<sequence length="97" mass="10043">MKAVIVTAIVLMATPMTTFATGGGGGGGYTKEFAPGYYNVTEKSMDVAASSALVGQQGASSADINTLLEQEPTAAGEKQKAHHDKHHKCTCEDGIQN</sequence>
<evidence type="ECO:0000313" key="4">
    <source>
        <dbReference type="Proteomes" id="UP000501602"/>
    </source>
</evidence>
<dbReference type="Proteomes" id="UP000501602">
    <property type="component" value="Chromosome"/>
</dbReference>
<evidence type="ECO:0000313" key="3">
    <source>
        <dbReference type="EMBL" id="QIZ75441.1"/>
    </source>
</evidence>